<dbReference type="OrthoDB" id="9804312at2"/>
<proteinExistence type="predicted"/>
<sequence>MNNSLKEQWEKSYKNKDNFVFYPNEEVIRFTSKYIRKRVGLNEFIDVHNYSGNPKVLDLGCGIGRHLIYGLDMNLDMYGIDLSEVAINFARKWAKQNKMVDVDEKIVQGDICNLPWKDHFFNYVITHGVLDSIRFENAKLAVQEVARVLIKGGLFYCDLISGDHSSKYREYCGEEIVTTEHEQGTVQSYFNFSKIEKLFLAFFEIVECKQIKHENCLAQGYHSRYHIVLKRK</sequence>
<feature type="domain" description="Methyltransferase type 11" evidence="1">
    <location>
        <begin position="57"/>
        <end position="157"/>
    </location>
</feature>
<dbReference type="AlphaFoldDB" id="I3E204"/>
<dbReference type="PANTHER" id="PTHR12843">
    <property type="entry name" value="PROTEIN-LYSINE N-METHYLTRANSFERASE METTL10"/>
    <property type="match status" value="1"/>
</dbReference>
<reference evidence="2 3" key="1">
    <citation type="journal article" date="2012" name="Appl. Environ. Microbiol.">
        <title>Genome Sequence of Thermotolerant Bacillus methanolicus: Features and Regulation Related to Methylotrophy and Production of L-Lysine and L-Glutamate from Methanol.</title>
        <authorList>
            <person name="Heggeset T.M."/>
            <person name="Krog A."/>
            <person name="Balzer S."/>
            <person name="Wentzel A."/>
            <person name="Ellingsen T.E."/>
            <person name="Brautaset T."/>
        </authorList>
    </citation>
    <scope>NUCLEOTIDE SEQUENCE [LARGE SCALE GENOMIC DNA]</scope>
    <source>
        <strain evidence="2 3">PB1</strain>
    </source>
</reference>
<keyword evidence="2" id="KW-0808">Transferase</keyword>
<keyword evidence="2" id="KW-0489">Methyltransferase</keyword>
<dbReference type="InterPro" id="IPR029063">
    <property type="entry name" value="SAM-dependent_MTases_sf"/>
</dbReference>
<dbReference type="STRING" id="997296.PB1_09197"/>
<dbReference type="CDD" id="cd02440">
    <property type="entry name" value="AdoMet_MTases"/>
    <property type="match status" value="1"/>
</dbReference>
<dbReference type="eggNOG" id="COG2227">
    <property type="taxonomic scope" value="Bacteria"/>
</dbReference>
<evidence type="ECO:0000313" key="2">
    <source>
        <dbReference type="EMBL" id="EIJ80525.1"/>
    </source>
</evidence>
<dbReference type="SUPFAM" id="SSF53335">
    <property type="entry name" value="S-adenosyl-L-methionine-dependent methyltransferases"/>
    <property type="match status" value="1"/>
</dbReference>
<dbReference type="EMBL" id="AFEU01000002">
    <property type="protein sequence ID" value="EIJ80525.1"/>
    <property type="molecule type" value="Genomic_DNA"/>
</dbReference>
<evidence type="ECO:0000313" key="3">
    <source>
        <dbReference type="Proteomes" id="UP000010523"/>
    </source>
</evidence>
<comment type="caution">
    <text evidence="2">The sequence shown here is derived from an EMBL/GenBank/DDBJ whole genome shotgun (WGS) entry which is preliminary data.</text>
</comment>
<dbReference type="InterPro" id="IPR013216">
    <property type="entry name" value="Methyltransf_11"/>
</dbReference>
<evidence type="ECO:0000259" key="1">
    <source>
        <dbReference type="Pfam" id="PF08241"/>
    </source>
</evidence>
<accession>I3E204</accession>
<dbReference type="Pfam" id="PF08241">
    <property type="entry name" value="Methyltransf_11"/>
    <property type="match status" value="1"/>
</dbReference>
<dbReference type="PATRIC" id="fig|997296.3.peg.1952"/>
<dbReference type="GO" id="GO:0016279">
    <property type="term" value="F:protein-lysine N-methyltransferase activity"/>
    <property type="evidence" value="ECO:0007669"/>
    <property type="project" value="TreeGrafter"/>
</dbReference>
<name>I3E204_BACMT</name>
<keyword evidence="3" id="KW-1185">Reference proteome</keyword>
<dbReference type="Proteomes" id="UP000010523">
    <property type="component" value="Unassembled WGS sequence"/>
</dbReference>
<dbReference type="PANTHER" id="PTHR12843:SF5">
    <property type="entry name" value="EEF1A LYSINE METHYLTRANSFERASE 2"/>
    <property type="match status" value="1"/>
</dbReference>
<dbReference type="Gene3D" id="3.40.50.150">
    <property type="entry name" value="Vaccinia Virus protein VP39"/>
    <property type="match status" value="1"/>
</dbReference>
<dbReference type="GO" id="GO:0005737">
    <property type="term" value="C:cytoplasm"/>
    <property type="evidence" value="ECO:0007669"/>
    <property type="project" value="TreeGrafter"/>
</dbReference>
<organism evidence="2 3">
    <name type="scientific">Bacillus methanolicus PB1</name>
    <dbReference type="NCBI Taxonomy" id="997296"/>
    <lineage>
        <taxon>Bacteria</taxon>
        <taxon>Bacillati</taxon>
        <taxon>Bacillota</taxon>
        <taxon>Bacilli</taxon>
        <taxon>Bacillales</taxon>
        <taxon>Bacillaceae</taxon>
        <taxon>Bacillus</taxon>
    </lineage>
</organism>
<gene>
    <name evidence="2" type="ORF">PB1_09197</name>
</gene>
<dbReference type="GO" id="GO:0032259">
    <property type="term" value="P:methylation"/>
    <property type="evidence" value="ECO:0007669"/>
    <property type="project" value="UniProtKB-KW"/>
</dbReference>
<protein>
    <submittedName>
        <fullName evidence="2">Methyltransferase type 11</fullName>
    </submittedName>
</protein>
<dbReference type="RefSeq" id="WP_003351989.1">
    <property type="nucleotide sequence ID" value="NZ_AFEU01000002.1"/>
</dbReference>